<comment type="caution">
    <text evidence="2">The sequence shown here is derived from an EMBL/GenBank/DDBJ whole genome shotgun (WGS) entry which is preliminary data.</text>
</comment>
<dbReference type="AlphaFoldDB" id="A0AAV9EGE8"/>
<reference evidence="2" key="1">
    <citation type="journal article" date="2023" name="Nat. Commun.">
        <title>Diploid and tetraploid genomes of Acorus and the evolution of monocots.</title>
        <authorList>
            <person name="Ma L."/>
            <person name="Liu K.W."/>
            <person name="Li Z."/>
            <person name="Hsiao Y.Y."/>
            <person name="Qi Y."/>
            <person name="Fu T."/>
            <person name="Tang G.D."/>
            <person name="Zhang D."/>
            <person name="Sun W.H."/>
            <person name="Liu D.K."/>
            <person name="Li Y."/>
            <person name="Chen G.Z."/>
            <person name="Liu X.D."/>
            <person name="Liao X.Y."/>
            <person name="Jiang Y.T."/>
            <person name="Yu X."/>
            <person name="Hao Y."/>
            <person name="Huang J."/>
            <person name="Zhao X.W."/>
            <person name="Ke S."/>
            <person name="Chen Y.Y."/>
            <person name="Wu W.L."/>
            <person name="Hsu J.L."/>
            <person name="Lin Y.F."/>
            <person name="Huang M.D."/>
            <person name="Li C.Y."/>
            <person name="Huang L."/>
            <person name="Wang Z.W."/>
            <person name="Zhao X."/>
            <person name="Zhong W.Y."/>
            <person name="Peng D.H."/>
            <person name="Ahmad S."/>
            <person name="Lan S."/>
            <person name="Zhang J.S."/>
            <person name="Tsai W.C."/>
            <person name="Van de Peer Y."/>
            <person name="Liu Z.J."/>
        </authorList>
    </citation>
    <scope>NUCLEOTIDE SEQUENCE</scope>
    <source>
        <strain evidence="2">CP</strain>
    </source>
</reference>
<gene>
    <name evidence="2" type="primary">GNTI</name>
    <name evidence="2" type="ORF">QJS10_CPA07g00366</name>
</gene>
<dbReference type="Proteomes" id="UP001180020">
    <property type="component" value="Unassembled WGS sequence"/>
</dbReference>
<evidence type="ECO:0000256" key="1">
    <source>
        <dbReference type="SAM" id="MobiDB-lite"/>
    </source>
</evidence>
<feature type="region of interest" description="Disordered" evidence="1">
    <location>
        <begin position="21"/>
        <end position="50"/>
    </location>
</feature>
<sequence length="160" mass="17919">MEIAPDFFEYFEAAANLLDSDKGEKAGTKETKEASSKGKDKQVYQWQEKKKTPTSSIEKLMSDAFKLGSTSAGQAIKASTSSQEIFKYGYSGKADHREENTVKHPGYSSLQSPSQAFGAASNPKTLSHCMCLPLIDKIRRKKKEKKQIKTLRRVWIKPSH</sequence>
<evidence type="ECO:0000313" key="3">
    <source>
        <dbReference type="Proteomes" id="UP001180020"/>
    </source>
</evidence>
<protein>
    <submittedName>
        <fullName evidence="2">Alpha-1,3-mannosyl-glycoprotein 2-beta-N-acetylglucosaminyltransferase</fullName>
    </submittedName>
</protein>
<keyword evidence="3" id="KW-1185">Reference proteome</keyword>
<proteinExistence type="predicted"/>
<accession>A0AAV9EGE8</accession>
<dbReference type="EMBL" id="JAUJYO010000007">
    <property type="protein sequence ID" value="KAK1312377.1"/>
    <property type="molecule type" value="Genomic_DNA"/>
</dbReference>
<organism evidence="2 3">
    <name type="scientific">Acorus calamus</name>
    <name type="common">Sweet flag</name>
    <dbReference type="NCBI Taxonomy" id="4465"/>
    <lineage>
        <taxon>Eukaryota</taxon>
        <taxon>Viridiplantae</taxon>
        <taxon>Streptophyta</taxon>
        <taxon>Embryophyta</taxon>
        <taxon>Tracheophyta</taxon>
        <taxon>Spermatophyta</taxon>
        <taxon>Magnoliopsida</taxon>
        <taxon>Liliopsida</taxon>
        <taxon>Acoraceae</taxon>
        <taxon>Acorus</taxon>
    </lineage>
</organism>
<name>A0AAV9EGE8_ACOCL</name>
<reference evidence="2" key="2">
    <citation type="submission" date="2023-06" db="EMBL/GenBank/DDBJ databases">
        <authorList>
            <person name="Ma L."/>
            <person name="Liu K.-W."/>
            <person name="Li Z."/>
            <person name="Hsiao Y.-Y."/>
            <person name="Qi Y."/>
            <person name="Fu T."/>
            <person name="Tang G."/>
            <person name="Zhang D."/>
            <person name="Sun W.-H."/>
            <person name="Liu D.-K."/>
            <person name="Li Y."/>
            <person name="Chen G.-Z."/>
            <person name="Liu X.-D."/>
            <person name="Liao X.-Y."/>
            <person name="Jiang Y.-T."/>
            <person name="Yu X."/>
            <person name="Hao Y."/>
            <person name="Huang J."/>
            <person name="Zhao X.-W."/>
            <person name="Ke S."/>
            <person name="Chen Y.-Y."/>
            <person name="Wu W.-L."/>
            <person name="Hsu J.-L."/>
            <person name="Lin Y.-F."/>
            <person name="Huang M.-D."/>
            <person name="Li C.-Y."/>
            <person name="Huang L."/>
            <person name="Wang Z.-W."/>
            <person name="Zhao X."/>
            <person name="Zhong W.-Y."/>
            <person name="Peng D.-H."/>
            <person name="Ahmad S."/>
            <person name="Lan S."/>
            <person name="Zhang J.-S."/>
            <person name="Tsai W.-C."/>
            <person name="Van De Peer Y."/>
            <person name="Liu Z.-J."/>
        </authorList>
    </citation>
    <scope>NUCLEOTIDE SEQUENCE</scope>
    <source>
        <strain evidence="2">CP</strain>
        <tissue evidence="2">Leaves</tissue>
    </source>
</reference>
<evidence type="ECO:0000313" key="2">
    <source>
        <dbReference type="EMBL" id="KAK1312377.1"/>
    </source>
</evidence>